<dbReference type="RefSeq" id="WP_013043279.1">
    <property type="nucleotide sequence ID" value="NC_014008.1"/>
</dbReference>
<proteinExistence type="predicted"/>
<dbReference type="KEGG" id="caa:Caka_1538"/>
<keyword evidence="4" id="KW-1185">Reference proteome</keyword>
<dbReference type="STRING" id="583355.Caka_1538"/>
<protein>
    <recommendedName>
        <fullName evidence="2">DUF4136 domain-containing protein</fullName>
    </recommendedName>
</protein>
<feature type="domain" description="DUF4136" evidence="2">
    <location>
        <begin position="34"/>
        <end position="181"/>
    </location>
</feature>
<dbReference type="EMBL" id="CP001998">
    <property type="protein sequence ID" value="ADE54557.1"/>
    <property type="molecule type" value="Genomic_DNA"/>
</dbReference>
<feature type="chain" id="PRO_5003070721" description="DUF4136 domain-containing protein" evidence="1">
    <location>
        <begin position="22"/>
        <end position="183"/>
    </location>
</feature>
<feature type="signal peptide" evidence="1">
    <location>
        <begin position="1"/>
        <end position="21"/>
    </location>
</feature>
<organism evidence="3 4">
    <name type="scientific">Coraliomargarita akajimensis (strain DSM 45221 / IAM 15411 / JCM 23193 / KCTC 12865 / 04OKA010-24)</name>
    <dbReference type="NCBI Taxonomy" id="583355"/>
    <lineage>
        <taxon>Bacteria</taxon>
        <taxon>Pseudomonadati</taxon>
        <taxon>Verrucomicrobiota</taxon>
        <taxon>Opitutia</taxon>
        <taxon>Puniceicoccales</taxon>
        <taxon>Coraliomargaritaceae</taxon>
        <taxon>Coraliomargarita</taxon>
    </lineage>
</organism>
<keyword evidence="1" id="KW-0732">Signal</keyword>
<reference evidence="3 4" key="1">
    <citation type="journal article" date="2010" name="Stand. Genomic Sci.">
        <title>Complete genome sequence of Coraliomargarita akajimensis type strain (04OKA010-24).</title>
        <authorList>
            <person name="Mavromatis K."/>
            <person name="Abt B."/>
            <person name="Brambilla E."/>
            <person name="Lapidus A."/>
            <person name="Copeland A."/>
            <person name="Deshpande S."/>
            <person name="Nolan M."/>
            <person name="Lucas S."/>
            <person name="Tice H."/>
            <person name="Cheng J.F."/>
            <person name="Han C."/>
            <person name="Detter J.C."/>
            <person name="Woyke T."/>
            <person name="Goodwin L."/>
            <person name="Pitluck S."/>
            <person name="Held B."/>
            <person name="Brettin T."/>
            <person name="Tapia R."/>
            <person name="Ivanova N."/>
            <person name="Mikhailova N."/>
            <person name="Pati A."/>
            <person name="Liolios K."/>
            <person name="Chen A."/>
            <person name="Palaniappan K."/>
            <person name="Land M."/>
            <person name="Hauser L."/>
            <person name="Chang Y.J."/>
            <person name="Jeffries C.D."/>
            <person name="Rohde M."/>
            <person name="Goker M."/>
            <person name="Bristow J."/>
            <person name="Eisen J.A."/>
            <person name="Markowitz V."/>
            <person name="Hugenholtz P."/>
            <person name="Klenk H.P."/>
            <person name="Kyrpides N.C."/>
        </authorList>
    </citation>
    <scope>NUCLEOTIDE SEQUENCE [LARGE SCALE GENOMIC DNA]</scope>
    <source>
        <strain evidence="4">DSM 45221 / IAM 15411 / JCM 23193 / KCTC 12865</strain>
    </source>
</reference>
<gene>
    <name evidence="3" type="ordered locus">Caka_1538</name>
</gene>
<dbReference type="HOGENOM" id="CLU_1472833_0_0_0"/>
<accession>D5EJF8</accession>
<dbReference type="PROSITE" id="PS51257">
    <property type="entry name" value="PROKAR_LIPOPROTEIN"/>
    <property type="match status" value="1"/>
</dbReference>
<dbReference type="InterPro" id="IPR025411">
    <property type="entry name" value="DUF4136"/>
</dbReference>
<dbReference type="Proteomes" id="UP000000925">
    <property type="component" value="Chromosome"/>
</dbReference>
<dbReference type="OrthoDB" id="195529at2"/>
<evidence type="ECO:0000256" key="1">
    <source>
        <dbReference type="SAM" id="SignalP"/>
    </source>
</evidence>
<evidence type="ECO:0000259" key="2">
    <source>
        <dbReference type="Pfam" id="PF13590"/>
    </source>
</evidence>
<dbReference type="Pfam" id="PF13590">
    <property type="entry name" value="DUF4136"/>
    <property type="match status" value="1"/>
</dbReference>
<evidence type="ECO:0000313" key="4">
    <source>
        <dbReference type="Proteomes" id="UP000000925"/>
    </source>
</evidence>
<dbReference type="AlphaFoldDB" id="D5EJF8"/>
<dbReference type="eggNOG" id="ENOG50348RU">
    <property type="taxonomic scope" value="Bacteria"/>
</dbReference>
<name>D5EJF8_CORAD</name>
<sequence length="183" mass="20009">MKITRTLLTTLALSLIAGLTACSTIDMPKGSSAGYSSYRLFKEVPTESQTFANQGNSALLRVESEIQRILQEGGLEQQAAEADLLVSYLIIVQSNAVSTTIDDYYAQSSSEILAKAHKEVTVKNSFPADFQAGTLVIDIVDLKTEKLIYRNYASNEVIPGLSPEERKQRITQAVEKTLAGFVK</sequence>
<dbReference type="Gene3D" id="3.30.160.670">
    <property type="match status" value="1"/>
</dbReference>
<evidence type="ECO:0000313" key="3">
    <source>
        <dbReference type="EMBL" id="ADE54557.1"/>
    </source>
</evidence>